<dbReference type="SMART" id="SM00220">
    <property type="entry name" value="S_TKc"/>
    <property type="match status" value="1"/>
</dbReference>
<dbReference type="SUPFAM" id="SSF49785">
    <property type="entry name" value="Galactose-binding domain-like"/>
    <property type="match status" value="1"/>
</dbReference>
<dbReference type="InterPro" id="IPR011009">
    <property type="entry name" value="Kinase-like_dom_sf"/>
</dbReference>
<dbReference type="EMBL" id="FNKK01000002">
    <property type="protein sequence ID" value="SDQ63773.1"/>
    <property type="molecule type" value="Genomic_DNA"/>
</dbReference>
<keyword evidence="4" id="KW-0723">Serine/threonine-protein kinase</keyword>
<dbReference type="Gene3D" id="2.60.120.260">
    <property type="entry name" value="Galactose-binding domain-like"/>
    <property type="match status" value="1"/>
</dbReference>
<keyword evidence="4" id="KW-0418">Kinase</keyword>
<dbReference type="OrthoDB" id="9786339at2"/>
<sequence>MSAPAAEPGLKLAERFRLEDRVSESEGAILWKAIDEVLARPVAVLTFDPDFPRVSEVVTAARAASRLSDPRLTQVFDAAEGDDGHSYVVSEWVSGETLADMLADGPLDPERAAALVGEAAEALAHAHDAGLAHLRLRPDSLVWTSGNTVKLLGVGIDAALHDLYSDEPAREDAKGLGRLLYAGLTGHWPGDEEVCGLPPAPRTDEHICTPRQVTAGVPGYLDSITCRVILPEARRGLTQLKTPAELADALSGVPRPAPPAPPAPPPAVAAPEEDARFAMGRPTAESPSQASPSAPSSFATQEKQPSMGGRMLMAVVVLLVMIGVGVGAWTLGRSLASPDAPPVAQPSPSASTKSAEPKPVKPKSADGFDPLGDDKEEHPELAKFAIDGKPDTEWHTTSYSSADLGRLKDGVGLILDMGKTVEVSKVTVTLSKASGANVELRVGDARDLGSLKTVAKEKNVGGKVTFTPESTASGQYVLIWFTRVPNDQGKFRGTIYDVVVYSPGSA</sequence>
<protein>
    <submittedName>
        <fullName evidence="4">Serine/threonine protein kinase</fullName>
    </submittedName>
</protein>
<keyword evidence="1" id="KW-0675">Receptor</keyword>
<dbReference type="CDD" id="cd13973">
    <property type="entry name" value="PK_MviN-like"/>
    <property type="match status" value="1"/>
</dbReference>
<reference evidence="4 5" key="1">
    <citation type="submission" date="2016-10" db="EMBL/GenBank/DDBJ databases">
        <authorList>
            <person name="de Groot N.N."/>
        </authorList>
    </citation>
    <scope>NUCLEOTIDE SEQUENCE [LARGE SCALE GENOMIC DNA]</scope>
    <source>
        <strain evidence="4 5">DSM 43794</strain>
    </source>
</reference>
<evidence type="ECO:0000313" key="4">
    <source>
        <dbReference type="EMBL" id="SDQ63773.1"/>
    </source>
</evidence>
<feature type="region of interest" description="Disordered" evidence="2">
    <location>
        <begin position="249"/>
        <end position="304"/>
    </location>
</feature>
<organism evidence="4 5">
    <name type="scientific">Thermostaphylospora chromogena</name>
    <dbReference type="NCBI Taxonomy" id="35622"/>
    <lineage>
        <taxon>Bacteria</taxon>
        <taxon>Bacillati</taxon>
        <taxon>Actinomycetota</taxon>
        <taxon>Actinomycetes</taxon>
        <taxon>Streptosporangiales</taxon>
        <taxon>Thermomonosporaceae</taxon>
        <taxon>Thermostaphylospora</taxon>
    </lineage>
</organism>
<feature type="compositionally biased region" description="Low complexity" evidence="2">
    <location>
        <begin position="282"/>
        <end position="299"/>
    </location>
</feature>
<feature type="compositionally biased region" description="Pro residues" evidence="2">
    <location>
        <begin position="255"/>
        <end position="268"/>
    </location>
</feature>
<feature type="domain" description="Protein kinase" evidence="3">
    <location>
        <begin position="16"/>
        <end position="277"/>
    </location>
</feature>
<dbReference type="STRING" id="35622.SAMN04489764_1484"/>
<keyword evidence="5" id="KW-1185">Reference proteome</keyword>
<accession>A0A1H1CI09</accession>
<dbReference type="InterPro" id="IPR000719">
    <property type="entry name" value="Prot_kinase_dom"/>
</dbReference>
<feature type="compositionally biased region" description="Basic and acidic residues" evidence="2">
    <location>
        <begin position="355"/>
        <end position="376"/>
    </location>
</feature>
<gene>
    <name evidence="4" type="ORF">SAMN04489764_1484</name>
</gene>
<feature type="region of interest" description="Disordered" evidence="2">
    <location>
        <begin position="336"/>
        <end position="376"/>
    </location>
</feature>
<evidence type="ECO:0000256" key="1">
    <source>
        <dbReference type="ARBA" id="ARBA00023170"/>
    </source>
</evidence>
<evidence type="ECO:0000256" key="2">
    <source>
        <dbReference type="SAM" id="MobiDB-lite"/>
    </source>
</evidence>
<dbReference type="Gene3D" id="1.10.510.10">
    <property type="entry name" value="Transferase(Phosphotransferase) domain 1"/>
    <property type="match status" value="1"/>
</dbReference>
<dbReference type="Gene3D" id="3.30.200.20">
    <property type="entry name" value="Phosphorylase Kinase, domain 1"/>
    <property type="match status" value="1"/>
</dbReference>
<dbReference type="Proteomes" id="UP000217103">
    <property type="component" value="Unassembled WGS sequence"/>
</dbReference>
<dbReference type="GO" id="GO:0004674">
    <property type="term" value="F:protein serine/threonine kinase activity"/>
    <property type="evidence" value="ECO:0007669"/>
    <property type="project" value="UniProtKB-KW"/>
</dbReference>
<keyword evidence="4" id="KW-0808">Transferase</keyword>
<dbReference type="RefSeq" id="WP_093258360.1">
    <property type="nucleotide sequence ID" value="NZ_FNKK01000002.1"/>
</dbReference>
<evidence type="ECO:0000259" key="3">
    <source>
        <dbReference type="PROSITE" id="PS50011"/>
    </source>
</evidence>
<dbReference type="PROSITE" id="PS50011">
    <property type="entry name" value="PROTEIN_KINASE_DOM"/>
    <property type="match status" value="1"/>
</dbReference>
<dbReference type="GO" id="GO:0005524">
    <property type="term" value="F:ATP binding"/>
    <property type="evidence" value="ECO:0007669"/>
    <property type="project" value="InterPro"/>
</dbReference>
<dbReference type="AlphaFoldDB" id="A0A1H1CI09"/>
<evidence type="ECO:0000313" key="5">
    <source>
        <dbReference type="Proteomes" id="UP000217103"/>
    </source>
</evidence>
<name>A0A1H1CI09_9ACTN</name>
<proteinExistence type="predicted"/>
<dbReference type="InterPro" id="IPR008979">
    <property type="entry name" value="Galactose-bd-like_sf"/>
</dbReference>
<dbReference type="SUPFAM" id="SSF56112">
    <property type="entry name" value="Protein kinase-like (PK-like)"/>
    <property type="match status" value="1"/>
</dbReference>